<evidence type="ECO:0000313" key="2">
    <source>
        <dbReference type="Proteomes" id="UP001054902"/>
    </source>
</evidence>
<dbReference type="AlphaFoldDB" id="A0AAD3CYW3"/>
<accession>A0AAD3CYW3</accession>
<protein>
    <recommendedName>
        <fullName evidence="3">Hexosyltransferase</fullName>
    </recommendedName>
</protein>
<dbReference type="Pfam" id="PF03567">
    <property type="entry name" value="Sulfotransfer_2"/>
    <property type="match status" value="1"/>
</dbReference>
<dbReference type="EMBL" id="BLLK01000047">
    <property type="protein sequence ID" value="GFH54568.1"/>
    <property type="molecule type" value="Genomic_DNA"/>
</dbReference>
<name>A0AAD3CYW3_9STRA</name>
<dbReference type="GO" id="GO:0008146">
    <property type="term" value="F:sulfotransferase activity"/>
    <property type="evidence" value="ECO:0007669"/>
    <property type="project" value="InterPro"/>
</dbReference>
<organism evidence="1 2">
    <name type="scientific">Chaetoceros tenuissimus</name>
    <dbReference type="NCBI Taxonomy" id="426638"/>
    <lineage>
        <taxon>Eukaryota</taxon>
        <taxon>Sar</taxon>
        <taxon>Stramenopiles</taxon>
        <taxon>Ochrophyta</taxon>
        <taxon>Bacillariophyta</taxon>
        <taxon>Coscinodiscophyceae</taxon>
        <taxon>Chaetocerotophycidae</taxon>
        <taxon>Chaetocerotales</taxon>
        <taxon>Chaetocerotaceae</taxon>
        <taxon>Chaetoceros</taxon>
    </lineage>
</organism>
<proteinExistence type="predicted"/>
<reference evidence="1 2" key="1">
    <citation type="journal article" date="2021" name="Sci. Rep.">
        <title>The genome of the diatom Chaetoceros tenuissimus carries an ancient integrated fragment of an extant virus.</title>
        <authorList>
            <person name="Hongo Y."/>
            <person name="Kimura K."/>
            <person name="Takaki Y."/>
            <person name="Yoshida Y."/>
            <person name="Baba S."/>
            <person name="Kobayashi G."/>
            <person name="Nagasaki K."/>
            <person name="Hano T."/>
            <person name="Tomaru Y."/>
        </authorList>
    </citation>
    <scope>NUCLEOTIDE SEQUENCE [LARGE SCALE GENOMIC DNA]</scope>
    <source>
        <strain evidence="1 2">NIES-3715</strain>
    </source>
</reference>
<comment type="caution">
    <text evidence="1">The sequence shown here is derived from an EMBL/GenBank/DDBJ whole genome shotgun (WGS) entry which is preliminary data.</text>
</comment>
<keyword evidence="2" id="KW-1185">Reference proteome</keyword>
<evidence type="ECO:0008006" key="3">
    <source>
        <dbReference type="Google" id="ProtNLM"/>
    </source>
</evidence>
<evidence type="ECO:0000313" key="1">
    <source>
        <dbReference type="EMBL" id="GFH54568.1"/>
    </source>
</evidence>
<dbReference type="Proteomes" id="UP001054902">
    <property type="component" value="Unassembled WGS sequence"/>
</dbReference>
<dbReference type="InterPro" id="IPR005331">
    <property type="entry name" value="Sulfotransferase"/>
</dbReference>
<dbReference type="GO" id="GO:0016020">
    <property type="term" value="C:membrane"/>
    <property type="evidence" value="ECO:0007669"/>
    <property type="project" value="InterPro"/>
</dbReference>
<sequence length="578" mass="66813">MSSKDMRKKLLGLSGLAAIYFAFISPEGSRFLKEEKRDIEYVHITHAGGLGVEQVGAQADIKWGSCHYMKALMCGEGEPDLTWDPKGKEKNIWHAVPTVVNELKGDESPYLEKDLFTVVRNPYERLINEFYCPWFGSKGDRNDPAVLNEFIKFRLNEIDRESNYYPEKHLIPQHQYVYDSEGNRVIKNIVHFENIVSEFNDVMSEYGQDVRMTSDTDLREDRDGNLTRINLTPETIKAINEFYAGDFAAFGYEMVETFQSEQAYEVKSSAMPCKTFLPDSTECERDEMKEEPKSLPERVYDAPIGVAHSTSFLLGIFSSPDENGATYRQLARDTYLNGDDRRICTFDEYKRQQENMMVPDCRIPYVFVVGANPDLEEPNEEFMEVERNLLEGPIAEETDVLFLNVQDSNLFPKSKAFFKWATEVGVNLNIDFVAKVAADTLLDMPLLIDFIDLDLPSAPYNRRMYGGGIWGYWWEGGYYATNPFYFMSLDLSAFVSTRDLDWATENEDHDMGRMVFKHPKPVKFVNLNTRTFWHEKMETPDMWNDAWKNRMGELPIRKPAVENTKICQSFKDQGLMKE</sequence>
<gene>
    <name evidence="1" type="ORF">CTEN210_11044</name>
</gene>